<organism evidence="3 4">
    <name type="scientific">Mesobacillus maritimus</name>
    <dbReference type="NCBI Taxonomy" id="1643336"/>
    <lineage>
        <taxon>Bacteria</taxon>
        <taxon>Bacillati</taxon>
        <taxon>Bacillota</taxon>
        <taxon>Bacilli</taxon>
        <taxon>Bacillales</taxon>
        <taxon>Bacillaceae</taxon>
        <taxon>Mesobacillus</taxon>
    </lineage>
</organism>
<accession>A0ABS7K3F2</accession>
<proteinExistence type="predicted"/>
<dbReference type="InterPro" id="IPR000182">
    <property type="entry name" value="GNAT_dom"/>
</dbReference>
<dbReference type="Gene3D" id="3.40.630.30">
    <property type="match status" value="1"/>
</dbReference>
<evidence type="ECO:0000256" key="1">
    <source>
        <dbReference type="ARBA" id="ARBA00022679"/>
    </source>
</evidence>
<dbReference type="SUPFAM" id="SSF55729">
    <property type="entry name" value="Acyl-CoA N-acyltransferases (Nat)"/>
    <property type="match status" value="1"/>
</dbReference>
<dbReference type="RefSeq" id="WP_221872728.1">
    <property type="nucleotide sequence ID" value="NZ_JACWFH010000008.1"/>
</dbReference>
<keyword evidence="4" id="KW-1185">Reference proteome</keyword>
<dbReference type="InterPro" id="IPR016181">
    <property type="entry name" value="Acyl_CoA_acyltransferase"/>
</dbReference>
<sequence length="167" mass="18850">MIIRDAKEQELRFIREQRLTSYEEHASRVPMEHWLALQQAISSEVDIRPGVERIVSEIDGEIVGSVVLFPANTDAYEGSIEELNYPEIRMLAVSPQVRGRGVATALVSECIQRARAKGYQSIGLHTGEFMEGAMKLYERLGFIRVPEHDFEPAGDGINVKAYRLAFD</sequence>
<dbReference type="Proteomes" id="UP000769780">
    <property type="component" value="Unassembled WGS sequence"/>
</dbReference>
<dbReference type="CDD" id="cd04301">
    <property type="entry name" value="NAT_SF"/>
    <property type="match status" value="1"/>
</dbReference>
<comment type="caution">
    <text evidence="3">The sequence shown here is derived from an EMBL/GenBank/DDBJ whole genome shotgun (WGS) entry which is preliminary data.</text>
</comment>
<dbReference type="PANTHER" id="PTHR13947:SF37">
    <property type="entry name" value="LD18367P"/>
    <property type="match status" value="1"/>
</dbReference>
<dbReference type="Pfam" id="PF00583">
    <property type="entry name" value="Acetyltransf_1"/>
    <property type="match status" value="1"/>
</dbReference>
<evidence type="ECO:0000313" key="3">
    <source>
        <dbReference type="EMBL" id="MBY0096676.1"/>
    </source>
</evidence>
<dbReference type="EMBL" id="JACWFH010000008">
    <property type="protein sequence ID" value="MBY0096676.1"/>
    <property type="molecule type" value="Genomic_DNA"/>
</dbReference>
<evidence type="ECO:0000259" key="2">
    <source>
        <dbReference type="PROSITE" id="PS51186"/>
    </source>
</evidence>
<dbReference type="PANTHER" id="PTHR13947">
    <property type="entry name" value="GNAT FAMILY N-ACETYLTRANSFERASE"/>
    <property type="match status" value="1"/>
</dbReference>
<reference evidence="3 4" key="1">
    <citation type="submission" date="2020-07" db="EMBL/GenBank/DDBJ databases">
        <title>Fungal Genomes of the International Space Station.</title>
        <authorList>
            <person name="Seuylemezian A."/>
            <person name="Singh N.K."/>
            <person name="Wood J."/>
            <person name="Venkateswaran K."/>
        </authorList>
    </citation>
    <scope>NUCLEOTIDE SEQUENCE [LARGE SCALE GENOMIC DNA]</scope>
    <source>
        <strain evidence="3 4">PL-B2</strain>
    </source>
</reference>
<evidence type="ECO:0000313" key="4">
    <source>
        <dbReference type="Proteomes" id="UP000769780"/>
    </source>
</evidence>
<keyword evidence="1" id="KW-0808">Transferase</keyword>
<name>A0ABS7K3F2_9BACI</name>
<gene>
    <name evidence="3" type="ORF">H0185_07635</name>
</gene>
<dbReference type="InterPro" id="IPR050769">
    <property type="entry name" value="NAT_camello-type"/>
</dbReference>
<dbReference type="PROSITE" id="PS51186">
    <property type="entry name" value="GNAT"/>
    <property type="match status" value="1"/>
</dbReference>
<feature type="domain" description="N-acetyltransferase" evidence="2">
    <location>
        <begin position="1"/>
        <end position="167"/>
    </location>
</feature>
<protein>
    <submittedName>
        <fullName evidence="3">GNAT family N-acetyltransferase</fullName>
    </submittedName>
</protein>